<feature type="non-terminal residue" evidence="1">
    <location>
        <position position="25"/>
    </location>
</feature>
<comment type="caution">
    <text evidence="1">The sequence shown here is derived from an EMBL/GenBank/DDBJ whole genome shotgun (WGS) entry which is preliminary data.</text>
</comment>
<protein>
    <submittedName>
        <fullName evidence="1">Uncharacterized protein</fullName>
    </submittedName>
</protein>
<evidence type="ECO:0000313" key="1">
    <source>
        <dbReference type="EMBL" id="KAA6357725.1"/>
    </source>
</evidence>
<name>A0A5J4TJS6_9EUKA</name>
<sequence length="25" mass="3056">MLQRECEYWMGEELLENNDEIIKGL</sequence>
<dbReference type="EMBL" id="SNRW01030949">
    <property type="protein sequence ID" value="KAA6357725.1"/>
    <property type="molecule type" value="Genomic_DNA"/>
</dbReference>
<organism evidence="1 2">
    <name type="scientific">Streblomastix strix</name>
    <dbReference type="NCBI Taxonomy" id="222440"/>
    <lineage>
        <taxon>Eukaryota</taxon>
        <taxon>Metamonada</taxon>
        <taxon>Preaxostyla</taxon>
        <taxon>Oxymonadida</taxon>
        <taxon>Streblomastigidae</taxon>
        <taxon>Streblomastix</taxon>
    </lineage>
</organism>
<dbReference type="Proteomes" id="UP000324800">
    <property type="component" value="Unassembled WGS sequence"/>
</dbReference>
<gene>
    <name evidence="1" type="ORF">EZS28_046748</name>
</gene>
<dbReference type="AlphaFoldDB" id="A0A5J4TJS6"/>
<accession>A0A5J4TJS6</accession>
<proteinExistence type="predicted"/>
<reference evidence="1 2" key="1">
    <citation type="submission" date="2019-03" db="EMBL/GenBank/DDBJ databases">
        <title>Single cell metagenomics reveals metabolic interactions within the superorganism composed of flagellate Streblomastix strix and complex community of Bacteroidetes bacteria on its surface.</title>
        <authorList>
            <person name="Treitli S.C."/>
            <person name="Kolisko M."/>
            <person name="Husnik F."/>
            <person name="Keeling P."/>
            <person name="Hampl V."/>
        </authorList>
    </citation>
    <scope>NUCLEOTIDE SEQUENCE [LARGE SCALE GENOMIC DNA]</scope>
    <source>
        <strain evidence="1">ST1C</strain>
    </source>
</reference>
<evidence type="ECO:0000313" key="2">
    <source>
        <dbReference type="Proteomes" id="UP000324800"/>
    </source>
</evidence>